<keyword evidence="2 4" id="KW-0547">Nucleotide-binding</keyword>
<name>E6MLC3_9BACT</name>
<evidence type="ECO:0000256" key="1">
    <source>
        <dbReference type="ARBA" id="ARBA00022679"/>
    </source>
</evidence>
<reference evidence="6 7" key="1">
    <citation type="submission" date="2010-12" db="EMBL/GenBank/DDBJ databases">
        <authorList>
            <person name="Muzny D."/>
            <person name="Qin X."/>
            <person name="Deng J."/>
            <person name="Jiang H."/>
            <person name="Liu Y."/>
            <person name="Qu J."/>
            <person name="Song X.-Z."/>
            <person name="Zhang L."/>
            <person name="Thornton R."/>
            <person name="Coyle M."/>
            <person name="Francisco L."/>
            <person name="Jackson L."/>
            <person name="Javaid M."/>
            <person name="Korchina V."/>
            <person name="Kovar C."/>
            <person name="Mata R."/>
            <person name="Mathew T."/>
            <person name="Ngo R."/>
            <person name="Nguyen L."/>
            <person name="Nguyen N."/>
            <person name="Okwuonu G."/>
            <person name="Ongeri F."/>
            <person name="Pham C."/>
            <person name="Simmons D."/>
            <person name="Wilczek-Boney K."/>
            <person name="Hale W."/>
            <person name="Jakkamsetti A."/>
            <person name="Pham P."/>
            <person name="Ruth R."/>
            <person name="San Lucas F."/>
            <person name="Warren J."/>
            <person name="Zhang J."/>
            <person name="Zhao Z."/>
            <person name="Zhou C."/>
            <person name="Zhu D."/>
            <person name="Lee S."/>
            <person name="Bess C."/>
            <person name="Blankenburg K."/>
            <person name="Forbes L."/>
            <person name="Fu Q."/>
            <person name="Gubbala S."/>
            <person name="Hirani K."/>
            <person name="Jayaseelan J.C."/>
            <person name="Lara F."/>
            <person name="Munidasa M."/>
            <person name="Palculict T."/>
            <person name="Patil S."/>
            <person name="Pu L.-L."/>
            <person name="Saada N."/>
            <person name="Tang L."/>
            <person name="Weissenberger G."/>
            <person name="Zhu Y."/>
            <person name="Hemphill L."/>
            <person name="Shang Y."/>
            <person name="Youmans B."/>
            <person name="Ayvaz T."/>
            <person name="Ross M."/>
            <person name="Santibanez J."/>
            <person name="Aqrawi P."/>
            <person name="Gross S."/>
            <person name="Joshi V."/>
            <person name="Fowler G."/>
            <person name="Nazareth L."/>
            <person name="Reid J."/>
            <person name="Worley K."/>
            <person name="Petrosino J."/>
            <person name="Highlander S."/>
            <person name="Gibbs R."/>
        </authorList>
    </citation>
    <scope>NUCLEOTIDE SEQUENCE [LARGE SCALE GENOMIC DNA]</scope>
    <source>
        <strain evidence="6 7">DSM 15606</strain>
    </source>
</reference>
<dbReference type="PANTHER" id="PTHR12213">
    <property type="entry name" value="CORRINOID ADENOSYLTRANSFERASE"/>
    <property type="match status" value="1"/>
</dbReference>
<dbReference type="EC" id="2.5.1.17" evidence="4"/>
<keyword evidence="4" id="KW-0169">Cobalamin biosynthesis</keyword>
<evidence type="ECO:0000313" key="7">
    <source>
        <dbReference type="Proteomes" id="UP000003874"/>
    </source>
</evidence>
<keyword evidence="1 4" id="KW-0808">Transferase</keyword>
<comment type="similarity">
    <text evidence="4">Belongs to the Cob(I)alamin adenosyltransferase family.</text>
</comment>
<comment type="catalytic activity">
    <reaction evidence="4">
        <text>2 cob(II)yrinate a,c diamide + reduced [electron-transfer flavoprotein] + 2 ATP = 2 adenosylcob(III)yrinate a,c-diamide + 2 triphosphate + oxidized [electron-transfer flavoprotein] + 3 H(+)</text>
        <dbReference type="Rhea" id="RHEA:11528"/>
        <dbReference type="Rhea" id="RHEA-COMP:10685"/>
        <dbReference type="Rhea" id="RHEA-COMP:10686"/>
        <dbReference type="ChEBI" id="CHEBI:15378"/>
        <dbReference type="ChEBI" id="CHEBI:18036"/>
        <dbReference type="ChEBI" id="CHEBI:30616"/>
        <dbReference type="ChEBI" id="CHEBI:57692"/>
        <dbReference type="ChEBI" id="CHEBI:58307"/>
        <dbReference type="ChEBI" id="CHEBI:58503"/>
        <dbReference type="ChEBI" id="CHEBI:58537"/>
        <dbReference type="EC" id="2.5.1.17"/>
    </reaction>
</comment>
<dbReference type="Proteomes" id="UP000003874">
    <property type="component" value="Unassembled WGS sequence"/>
</dbReference>
<dbReference type="HOGENOM" id="CLU_083486_0_1_10"/>
<evidence type="ECO:0000313" key="6">
    <source>
        <dbReference type="EMBL" id="EFV05560.1"/>
    </source>
</evidence>
<dbReference type="eggNOG" id="COG2096">
    <property type="taxonomic scope" value="Bacteria"/>
</dbReference>
<dbReference type="GO" id="GO:0009236">
    <property type="term" value="P:cobalamin biosynthetic process"/>
    <property type="evidence" value="ECO:0007669"/>
    <property type="project" value="UniProtKB-UniRule"/>
</dbReference>
<dbReference type="PANTHER" id="PTHR12213:SF0">
    <property type="entry name" value="CORRINOID ADENOSYLTRANSFERASE MMAB"/>
    <property type="match status" value="1"/>
</dbReference>
<dbReference type="Pfam" id="PF01923">
    <property type="entry name" value="Cob_adeno_trans"/>
    <property type="match status" value="1"/>
</dbReference>
<dbReference type="SUPFAM" id="SSF89028">
    <property type="entry name" value="Cobalamin adenosyltransferase-like"/>
    <property type="match status" value="1"/>
</dbReference>
<evidence type="ECO:0000256" key="4">
    <source>
        <dbReference type="RuleBase" id="RU366026"/>
    </source>
</evidence>
<protein>
    <recommendedName>
        <fullName evidence="4">Corrinoid adenosyltransferase</fullName>
        <ecNumber evidence="4">2.5.1.17</ecNumber>
    </recommendedName>
    <alternativeName>
        <fullName evidence="4">Cob(II)alamin adenosyltransferase</fullName>
    </alternativeName>
    <alternativeName>
        <fullName evidence="4">Cob(II)yrinic acid a,c-diamide adenosyltransferase</fullName>
    </alternativeName>
    <alternativeName>
        <fullName evidence="4">Cobinamide/cobalamin adenosyltransferase</fullName>
    </alternativeName>
</protein>
<evidence type="ECO:0000259" key="5">
    <source>
        <dbReference type="Pfam" id="PF01923"/>
    </source>
</evidence>
<proteinExistence type="inferred from homology"/>
<dbReference type="InterPro" id="IPR036451">
    <property type="entry name" value="CblAdoTrfase-like_sf"/>
</dbReference>
<feature type="domain" description="Cobalamin adenosyltransferase-like" evidence="5">
    <location>
        <begin position="5"/>
        <end position="166"/>
    </location>
</feature>
<keyword evidence="3 4" id="KW-0067">ATP-binding</keyword>
<comment type="pathway">
    <text evidence="4">Cofactor biosynthesis; adenosylcobalamin biosynthesis; adenosylcobalamin from cob(II)yrinate a,c-diamide: step 2/7.</text>
</comment>
<keyword evidence="7" id="KW-1185">Reference proteome</keyword>
<dbReference type="InterPro" id="IPR029499">
    <property type="entry name" value="PduO-typ"/>
</dbReference>
<dbReference type="GO" id="GO:0008817">
    <property type="term" value="F:corrinoid adenosyltransferase activity"/>
    <property type="evidence" value="ECO:0007669"/>
    <property type="project" value="UniProtKB-UniRule"/>
</dbReference>
<dbReference type="AlphaFoldDB" id="E6MLC3"/>
<dbReference type="UniPathway" id="UPA00148">
    <property type="reaction ID" value="UER00233"/>
</dbReference>
<evidence type="ECO:0000256" key="2">
    <source>
        <dbReference type="ARBA" id="ARBA00022741"/>
    </source>
</evidence>
<dbReference type="Gene3D" id="1.20.1200.10">
    <property type="entry name" value="Cobalamin adenosyltransferase-like"/>
    <property type="match status" value="1"/>
</dbReference>
<gene>
    <name evidence="6" type="ORF">HMPREF9420_0290</name>
</gene>
<dbReference type="EMBL" id="AEQO01000025">
    <property type="protein sequence ID" value="EFV05560.1"/>
    <property type="molecule type" value="Genomic_DNA"/>
</dbReference>
<evidence type="ECO:0000256" key="3">
    <source>
        <dbReference type="ARBA" id="ARBA00022840"/>
    </source>
</evidence>
<dbReference type="STRING" id="888832.HMPREF9420_0290"/>
<comment type="catalytic activity">
    <reaction evidence="4">
        <text>2 cob(II)alamin + reduced [electron-transfer flavoprotein] + 2 ATP = 2 adenosylcob(III)alamin + 2 triphosphate + oxidized [electron-transfer flavoprotein] + 3 H(+)</text>
        <dbReference type="Rhea" id="RHEA:28671"/>
        <dbReference type="Rhea" id="RHEA-COMP:10685"/>
        <dbReference type="Rhea" id="RHEA-COMP:10686"/>
        <dbReference type="ChEBI" id="CHEBI:15378"/>
        <dbReference type="ChEBI" id="CHEBI:16304"/>
        <dbReference type="ChEBI" id="CHEBI:18036"/>
        <dbReference type="ChEBI" id="CHEBI:18408"/>
        <dbReference type="ChEBI" id="CHEBI:30616"/>
        <dbReference type="ChEBI" id="CHEBI:57692"/>
        <dbReference type="ChEBI" id="CHEBI:58307"/>
        <dbReference type="EC" id="2.5.1.17"/>
    </reaction>
</comment>
<accession>E6MLC3</accession>
<dbReference type="InterPro" id="IPR016030">
    <property type="entry name" value="CblAdoTrfase-like"/>
</dbReference>
<comment type="caution">
    <text evidence="6">The sequence shown here is derived from an EMBL/GenBank/DDBJ whole genome shotgun (WGS) entry which is preliminary data.</text>
</comment>
<sequence>MTMKIYTKRGDQGKTSLRHGERVAKDDIRIETNGQIDELNALLGIVVALMPADNPERERLHNLQLLLMKIMGMIADSSNVLPSEDKSFSSMIVDLEHYIDENTSKERFCFVVPGGSLLAAQLQFARTKARTCERRMWTLRRDYTLDDEVMRLMNRLSDYLFILALCVQ</sequence>
<dbReference type="NCBIfam" id="TIGR00636">
    <property type="entry name" value="PduO_Nterm"/>
    <property type="match status" value="1"/>
</dbReference>
<dbReference type="GO" id="GO:0005524">
    <property type="term" value="F:ATP binding"/>
    <property type="evidence" value="ECO:0007669"/>
    <property type="project" value="UniProtKB-UniRule"/>
</dbReference>
<organism evidence="6 7">
    <name type="scientific">Segatella salivae DSM 15606</name>
    <dbReference type="NCBI Taxonomy" id="888832"/>
    <lineage>
        <taxon>Bacteria</taxon>
        <taxon>Pseudomonadati</taxon>
        <taxon>Bacteroidota</taxon>
        <taxon>Bacteroidia</taxon>
        <taxon>Bacteroidales</taxon>
        <taxon>Prevotellaceae</taxon>
        <taxon>Segatella</taxon>
    </lineage>
</organism>